<dbReference type="eggNOG" id="COG1309">
    <property type="taxonomic scope" value="Bacteria"/>
</dbReference>
<evidence type="ECO:0000313" key="3">
    <source>
        <dbReference type="EMBL" id="ACQ78488.1"/>
    </source>
</evidence>
<feature type="domain" description="HTH tetR-type" evidence="2">
    <location>
        <begin position="18"/>
        <end position="64"/>
    </location>
</feature>
<dbReference type="KEGG" id="bcv:Bcav_0223"/>
<dbReference type="InterPro" id="IPR009057">
    <property type="entry name" value="Homeodomain-like_sf"/>
</dbReference>
<dbReference type="STRING" id="471853.Bcav_0223"/>
<dbReference type="Gene3D" id="1.10.357.10">
    <property type="entry name" value="Tetracycline Repressor, domain 2"/>
    <property type="match status" value="1"/>
</dbReference>
<dbReference type="Pfam" id="PF00440">
    <property type="entry name" value="TetR_N"/>
    <property type="match status" value="1"/>
</dbReference>
<accession>C5BVP8</accession>
<dbReference type="OrthoDB" id="2356263at2"/>
<dbReference type="EMBL" id="CP001618">
    <property type="protein sequence ID" value="ACQ78488.1"/>
    <property type="molecule type" value="Genomic_DNA"/>
</dbReference>
<reference evidence="3 4" key="1">
    <citation type="journal article" date="2009" name="Stand. Genomic Sci.">
        <title>Complete genome sequence of Beutenbergia cavernae type strain (HKI 0122).</title>
        <authorList>
            <person name="Land M."/>
            <person name="Pukall R."/>
            <person name="Abt B."/>
            <person name="Goker M."/>
            <person name="Rohde M."/>
            <person name="Glavina Del Rio T."/>
            <person name="Tice H."/>
            <person name="Copeland A."/>
            <person name="Cheng J.F."/>
            <person name="Lucas S."/>
            <person name="Chen F."/>
            <person name="Nolan M."/>
            <person name="Bruce D."/>
            <person name="Goodwin L."/>
            <person name="Pitluck S."/>
            <person name="Ivanova N."/>
            <person name="Mavromatis K."/>
            <person name="Ovchinnikova G."/>
            <person name="Pati A."/>
            <person name="Chen A."/>
            <person name="Palaniappan K."/>
            <person name="Hauser L."/>
            <person name="Chang Y.J."/>
            <person name="Jefferies C.C."/>
            <person name="Saunders E."/>
            <person name="Brettin T."/>
            <person name="Detter J.C."/>
            <person name="Han C."/>
            <person name="Chain P."/>
            <person name="Bristow J."/>
            <person name="Eisen J.A."/>
            <person name="Markowitz V."/>
            <person name="Hugenholtz P."/>
            <person name="Kyrpides N.C."/>
            <person name="Klenk H.P."/>
            <person name="Lapidus A."/>
        </authorList>
    </citation>
    <scope>NUCLEOTIDE SEQUENCE [LARGE SCALE GENOMIC DNA]</scope>
    <source>
        <strain evidence="4">ATCC BAA-8 / DSM 12333 / NBRC 16432</strain>
    </source>
</reference>
<name>C5BVP8_BEUC1</name>
<organism evidence="3 4">
    <name type="scientific">Beutenbergia cavernae (strain ATCC BAA-8 / DSM 12333 / CCUG 43141 / JCM 11478 / NBRC 16432 / NCIMB 13614 / HKI 0122)</name>
    <dbReference type="NCBI Taxonomy" id="471853"/>
    <lineage>
        <taxon>Bacteria</taxon>
        <taxon>Bacillati</taxon>
        <taxon>Actinomycetota</taxon>
        <taxon>Actinomycetes</taxon>
        <taxon>Micrococcales</taxon>
        <taxon>Beutenbergiaceae</taxon>
        <taxon>Beutenbergia</taxon>
    </lineage>
</organism>
<dbReference type="SUPFAM" id="SSF46689">
    <property type="entry name" value="Homeodomain-like"/>
    <property type="match status" value="1"/>
</dbReference>
<dbReference type="AlphaFoldDB" id="C5BVP8"/>
<dbReference type="InterPro" id="IPR001647">
    <property type="entry name" value="HTH_TetR"/>
</dbReference>
<dbReference type="HOGENOM" id="CLU_105089_0_0_11"/>
<dbReference type="GO" id="GO:0003677">
    <property type="term" value="F:DNA binding"/>
    <property type="evidence" value="ECO:0007669"/>
    <property type="project" value="UniProtKB-KW"/>
</dbReference>
<protein>
    <submittedName>
        <fullName evidence="3">Regulatory protein TetR</fullName>
    </submittedName>
</protein>
<keyword evidence="1" id="KW-0238">DNA-binding</keyword>
<dbReference type="RefSeq" id="WP_012725268.1">
    <property type="nucleotide sequence ID" value="NC_012669.1"/>
</dbReference>
<keyword evidence="4" id="KW-1185">Reference proteome</keyword>
<dbReference type="Proteomes" id="UP000007962">
    <property type="component" value="Chromosome"/>
</dbReference>
<evidence type="ECO:0000259" key="2">
    <source>
        <dbReference type="Pfam" id="PF00440"/>
    </source>
</evidence>
<evidence type="ECO:0000256" key="1">
    <source>
        <dbReference type="ARBA" id="ARBA00023125"/>
    </source>
</evidence>
<sequence>MSDQPTRNEAGRRARERLVDAAERLVATRGPEVPVRQITRAAGQRNNSAVTYHFGSRAGLLDAVWTRRTQRVNADRSAMMDELAADGRDADLHALVEAHVLPMAREIGAGLPSYWARFNEVTLAAMPLAFLDTFDADLAQRVETEVPLRTLSDLFHRMRKHVADGAEPAAGLQVALMVRFVIAALASWERDQEAGRVDAASLEEFAHGLVELGHEMLVHPNRHLADAVAHVGRA</sequence>
<evidence type="ECO:0000313" key="4">
    <source>
        <dbReference type="Proteomes" id="UP000007962"/>
    </source>
</evidence>
<proteinExistence type="predicted"/>
<gene>
    <name evidence="3" type="ordered locus">Bcav_0223</name>
</gene>